<organism evidence="3 4">
    <name type="scientific">Tetradesmus obliquus</name>
    <name type="common">Green alga</name>
    <name type="synonym">Acutodesmus obliquus</name>
    <dbReference type="NCBI Taxonomy" id="3088"/>
    <lineage>
        <taxon>Eukaryota</taxon>
        <taxon>Viridiplantae</taxon>
        <taxon>Chlorophyta</taxon>
        <taxon>core chlorophytes</taxon>
        <taxon>Chlorophyceae</taxon>
        <taxon>CS clade</taxon>
        <taxon>Sphaeropleales</taxon>
        <taxon>Scenedesmaceae</taxon>
        <taxon>Tetradesmus</taxon>
    </lineage>
</organism>
<keyword evidence="4" id="KW-1185">Reference proteome</keyword>
<sequence length="572" mass="59950">MSATRSYSQLSAFVTSQAGVFLGSPLCVYALLHAVQLRGTLSDEAVGKGSLATEDKVLAQMELVESLLESLCDAAEQHVAALPLPTQATLALALAQLDYYHGPLYSAISAAVLAKLADKQPLQAAADHTDSSGNRAASNTAAGVDVSDGVAAGGRSVALAGLPPGLVPGVLLSLAVAMSLNGHHDGPLLDELAGQAVAFRSAFPDASPLISMAAALLDLQHYCPALLAAAADAALQQGSSAADDTSEQQQQDGEAGAGSSSSLAPEEVVSLLLALGFFRVPAPDFVESALEAFAEDLDVLLELEPRQLARLWKALLLLRDTGVTPPQQLLQAFQELQAEATELLLLLLLLLLFSLSAYIYTKHHISHIKSTIVSIELQLSFCFPSTLLPVQAFQELQAEAPELLLLGSVRAALGPDDVAAVQDAEPGIRQQWEDAGLLAPAQILAAVQGLGYELERGVEVSAGAKNMIQQQQQGEEDDGDEEGDEELCAVVDVCLRLPGQRRVAVLVLDDGRYCHCPPPPKRLRGAAAVDVLVLQALGLAVLPLPISEWQALAGDGAQQQRYLRARLAAATG</sequence>
<dbReference type="EMBL" id="CP126222">
    <property type="protein sequence ID" value="WIA22531.1"/>
    <property type="molecule type" value="Genomic_DNA"/>
</dbReference>
<feature type="transmembrane region" description="Helical" evidence="2">
    <location>
        <begin position="12"/>
        <end position="32"/>
    </location>
</feature>
<evidence type="ECO:0000256" key="1">
    <source>
        <dbReference type="SAM" id="MobiDB-lite"/>
    </source>
</evidence>
<evidence type="ECO:0008006" key="5">
    <source>
        <dbReference type="Google" id="ProtNLM"/>
    </source>
</evidence>
<evidence type="ECO:0000313" key="4">
    <source>
        <dbReference type="Proteomes" id="UP001244341"/>
    </source>
</evidence>
<reference evidence="3 4" key="1">
    <citation type="submission" date="2023-05" db="EMBL/GenBank/DDBJ databases">
        <title>A 100% complete, gapless, phased diploid assembly of the Scenedesmus obliquus UTEX 3031 genome.</title>
        <authorList>
            <person name="Biondi T.C."/>
            <person name="Hanschen E.R."/>
            <person name="Kwon T."/>
            <person name="Eng W."/>
            <person name="Kruse C.P.S."/>
            <person name="Koehler S.I."/>
            <person name="Kunde Y."/>
            <person name="Gleasner C.D."/>
            <person name="You Mak K.T."/>
            <person name="Polle J."/>
            <person name="Hovde B.T."/>
            <person name="Starkenburg S.R."/>
        </authorList>
    </citation>
    <scope>NUCLEOTIDE SEQUENCE [LARGE SCALE GENOMIC DNA]</scope>
    <source>
        <strain evidence="3 4">DOE0152z</strain>
    </source>
</reference>
<feature type="region of interest" description="Disordered" evidence="1">
    <location>
        <begin position="238"/>
        <end position="262"/>
    </location>
</feature>
<protein>
    <recommendedName>
        <fullName evidence="5">RAP domain-containing protein</fullName>
    </recommendedName>
</protein>
<dbReference type="Proteomes" id="UP001244341">
    <property type="component" value="Chromosome 15b"/>
</dbReference>
<keyword evidence="2" id="KW-1133">Transmembrane helix</keyword>
<gene>
    <name evidence="3" type="ORF">OEZ85_000969</name>
</gene>
<keyword evidence="2" id="KW-0472">Membrane</keyword>
<proteinExistence type="predicted"/>
<evidence type="ECO:0000313" key="3">
    <source>
        <dbReference type="EMBL" id="WIA22531.1"/>
    </source>
</evidence>
<evidence type="ECO:0000256" key="2">
    <source>
        <dbReference type="SAM" id="Phobius"/>
    </source>
</evidence>
<accession>A0ABY8UQH1</accession>
<name>A0ABY8UQH1_TETOB</name>
<keyword evidence="2" id="KW-0812">Transmembrane</keyword>